<accession>A0A1T5BXM8</accession>
<dbReference type="Pfam" id="PF13416">
    <property type="entry name" value="SBP_bac_8"/>
    <property type="match status" value="1"/>
</dbReference>
<keyword evidence="4 6" id="KW-0732">Signal</keyword>
<dbReference type="EMBL" id="FUYX01000002">
    <property type="protein sequence ID" value="SKB51881.1"/>
    <property type="molecule type" value="Genomic_DNA"/>
</dbReference>
<dbReference type="PANTHER" id="PTHR30006">
    <property type="entry name" value="THIAMINE-BINDING PERIPLASMIC PROTEIN-RELATED"/>
    <property type="match status" value="1"/>
</dbReference>
<feature type="signal peptide" evidence="6">
    <location>
        <begin position="1"/>
        <end position="25"/>
    </location>
</feature>
<organism evidence="7 8">
    <name type="scientific">Bosea thiooxidans</name>
    <dbReference type="NCBI Taxonomy" id="53254"/>
    <lineage>
        <taxon>Bacteria</taxon>
        <taxon>Pseudomonadati</taxon>
        <taxon>Pseudomonadota</taxon>
        <taxon>Alphaproteobacteria</taxon>
        <taxon>Hyphomicrobiales</taxon>
        <taxon>Boseaceae</taxon>
        <taxon>Bosea</taxon>
    </lineage>
</organism>
<evidence type="ECO:0000313" key="8">
    <source>
        <dbReference type="Proteomes" id="UP000190130"/>
    </source>
</evidence>
<dbReference type="AlphaFoldDB" id="A0A1T5BXM8"/>
<evidence type="ECO:0000256" key="4">
    <source>
        <dbReference type="ARBA" id="ARBA00022729"/>
    </source>
</evidence>
<evidence type="ECO:0000256" key="1">
    <source>
        <dbReference type="ARBA" id="ARBA00004418"/>
    </source>
</evidence>
<evidence type="ECO:0000256" key="6">
    <source>
        <dbReference type="SAM" id="SignalP"/>
    </source>
</evidence>
<dbReference type="CDD" id="cd13589">
    <property type="entry name" value="PBP2_polyamine_RpCGA009"/>
    <property type="match status" value="1"/>
</dbReference>
<dbReference type="RefSeq" id="WP_197282394.1">
    <property type="nucleotide sequence ID" value="NZ_FUYX01000002.1"/>
</dbReference>
<keyword evidence="5" id="KW-0574">Periplasm</keyword>
<reference evidence="7 8" key="1">
    <citation type="submission" date="2017-02" db="EMBL/GenBank/DDBJ databases">
        <authorList>
            <person name="Peterson S.W."/>
        </authorList>
    </citation>
    <scope>NUCLEOTIDE SEQUENCE [LARGE SCALE GENOMIC DNA]</scope>
    <source>
        <strain evidence="7 8">DSM 9653</strain>
    </source>
</reference>
<dbReference type="GO" id="GO:0030975">
    <property type="term" value="F:thiamine binding"/>
    <property type="evidence" value="ECO:0007669"/>
    <property type="project" value="TreeGrafter"/>
</dbReference>
<gene>
    <name evidence="7" type="ORF">SAMN05660750_01118</name>
</gene>
<dbReference type="GO" id="GO:0030288">
    <property type="term" value="C:outer membrane-bounded periplasmic space"/>
    <property type="evidence" value="ECO:0007669"/>
    <property type="project" value="TreeGrafter"/>
</dbReference>
<sequence length="350" mass="38748">MLKRVLAVLCAAGAMSGLASLPAQSQASAKPSQIVVNDSGGATQQANRKTFYNAFEKQTGVKIVNTSPVDLGKLKAMVASGNIEWAVTEIAGPDAVTAERMGLLEPLDHSVIDLSKFPEHLRNRKFVFPKSVYSTVIGYRSDTFKNGGPKSWADFFDVQKFPGPRTMQNSPIEQLEFALLADGVPMDKLYPLDVDRAFKKLDTIKKHVAVWWTTGAQSAQILIDKEAVIGTAWNGRYHSLIKEGAPIQIEWNQGAIKESAFGIPKGAKDAYWGQRVLAAMADAKLQGEYASIIGYPGVNLEATQHTDPKMVPFLPTNPENLSKQFWIDLNWWADNGQQVQERWARWMLER</sequence>
<feature type="chain" id="PRO_5012346133" evidence="6">
    <location>
        <begin position="26"/>
        <end position="350"/>
    </location>
</feature>
<dbReference type="GO" id="GO:0030976">
    <property type="term" value="F:thiamine pyrophosphate binding"/>
    <property type="evidence" value="ECO:0007669"/>
    <property type="project" value="TreeGrafter"/>
</dbReference>
<evidence type="ECO:0000256" key="3">
    <source>
        <dbReference type="ARBA" id="ARBA00022448"/>
    </source>
</evidence>
<evidence type="ECO:0000256" key="5">
    <source>
        <dbReference type="ARBA" id="ARBA00022764"/>
    </source>
</evidence>
<keyword evidence="3" id="KW-0813">Transport</keyword>
<comment type="similarity">
    <text evidence="2">Belongs to the bacterial solute-binding protein 1 family.</text>
</comment>
<proteinExistence type="inferred from homology"/>
<dbReference type="Proteomes" id="UP000190130">
    <property type="component" value="Unassembled WGS sequence"/>
</dbReference>
<dbReference type="SUPFAM" id="SSF53850">
    <property type="entry name" value="Periplasmic binding protein-like II"/>
    <property type="match status" value="1"/>
</dbReference>
<comment type="subcellular location">
    <subcellularLocation>
        <location evidence="1">Periplasm</location>
    </subcellularLocation>
</comment>
<dbReference type="InterPro" id="IPR006059">
    <property type="entry name" value="SBP"/>
</dbReference>
<evidence type="ECO:0000256" key="2">
    <source>
        <dbReference type="ARBA" id="ARBA00008520"/>
    </source>
</evidence>
<dbReference type="PANTHER" id="PTHR30006:SF3">
    <property type="entry name" value="THIAMINE-BINDING PERIPLASMIC PROTEIN"/>
    <property type="match status" value="1"/>
</dbReference>
<dbReference type="Gene3D" id="3.40.190.10">
    <property type="entry name" value="Periplasmic binding protein-like II"/>
    <property type="match status" value="2"/>
</dbReference>
<protein>
    <submittedName>
        <fullName evidence="7">Putative spermidine/putrescine transport system substrate-binding protein</fullName>
    </submittedName>
</protein>
<name>A0A1T5BXM8_9HYPH</name>
<evidence type="ECO:0000313" key="7">
    <source>
        <dbReference type="EMBL" id="SKB51881.1"/>
    </source>
</evidence>
<dbReference type="GO" id="GO:0015888">
    <property type="term" value="P:thiamine transport"/>
    <property type="evidence" value="ECO:0007669"/>
    <property type="project" value="TreeGrafter"/>
</dbReference>